<evidence type="ECO:0000256" key="1">
    <source>
        <dbReference type="ARBA" id="ARBA00006484"/>
    </source>
</evidence>
<dbReference type="EC" id="1.1.1.30" evidence="3"/>
<gene>
    <name evidence="3" type="ORF">HNR48_002767</name>
</gene>
<evidence type="ECO:0000256" key="2">
    <source>
        <dbReference type="RuleBase" id="RU000363"/>
    </source>
</evidence>
<organism evidence="3 4">
    <name type="scientific">Pseudoteredinibacter isoporae</name>
    <dbReference type="NCBI Taxonomy" id="570281"/>
    <lineage>
        <taxon>Bacteria</taxon>
        <taxon>Pseudomonadati</taxon>
        <taxon>Pseudomonadota</taxon>
        <taxon>Gammaproteobacteria</taxon>
        <taxon>Cellvibrionales</taxon>
        <taxon>Cellvibrionaceae</taxon>
        <taxon>Pseudoteredinibacter</taxon>
    </lineage>
</organism>
<dbReference type="PANTHER" id="PTHR42879">
    <property type="entry name" value="3-OXOACYL-(ACYL-CARRIER-PROTEIN) REDUCTASE"/>
    <property type="match status" value="1"/>
</dbReference>
<dbReference type="PRINTS" id="PR00080">
    <property type="entry name" value="SDRFAMILY"/>
</dbReference>
<dbReference type="PROSITE" id="PS00061">
    <property type="entry name" value="ADH_SHORT"/>
    <property type="match status" value="1"/>
</dbReference>
<dbReference type="Gene3D" id="3.40.50.720">
    <property type="entry name" value="NAD(P)-binding Rossmann-like Domain"/>
    <property type="match status" value="1"/>
</dbReference>
<dbReference type="GO" id="GO:0003858">
    <property type="term" value="F:3-hydroxybutyrate dehydrogenase activity"/>
    <property type="evidence" value="ECO:0007669"/>
    <property type="project" value="UniProtKB-EC"/>
</dbReference>
<evidence type="ECO:0000313" key="4">
    <source>
        <dbReference type="Proteomes" id="UP000528457"/>
    </source>
</evidence>
<keyword evidence="4" id="KW-1185">Reference proteome</keyword>
<comment type="caution">
    <text evidence="3">The sequence shown here is derived from an EMBL/GenBank/DDBJ whole genome shotgun (WGS) entry which is preliminary data.</text>
</comment>
<dbReference type="NCBIfam" id="NF009093">
    <property type="entry name" value="PRK12429.1"/>
    <property type="match status" value="1"/>
</dbReference>
<reference evidence="3 4" key="1">
    <citation type="submission" date="2020-08" db="EMBL/GenBank/DDBJ databases">
        <title>Genomic Encyclopedia of Type Strains, Phase IV (KMG-IV): sequencing the most valuable type-strain genomes for metagenomic binning, comparative biology and taxonomic classification.</title>
        <authorList>
            <person name="Goeker M."/>
        </authorList>
    </citation>
    <scope>NUCLEOTIDE SEQUENCE [LARGE SCALE GENOMIC DNA]</scope>
    <source>
        <strain evidence="3 4">DSM 22368</strain>
    </source>
</reference>
<accession>A0A7X0MYV9</accession>
<dbReference type="InterPro" id="IPR036291">
    <property type="entry name" value="NAD(P)-bd_dom_sf"/>
</dbReference>
<dbReference type="InterPro" id="IPR002347">
    <property type="entry name" value="SDR_fam"/>
</dbReference>
<dbReference type="InParanoid" id="A0A7X0MYV9"/>
<sequence length="261" mass="27739">MRTDKKVALVTGSSSGIGLGIARQLGAAGFDVMLHGLLDLEEGQALANEFTDQYQVRSAFSNADLRDPNEVGALVRQCIDQLGAVDVLVNNAGIQFTERLENFPEQKWHDIIAINLSSAFFAMQAAIPLMREKGWGRIINIASVHGLVASAQKSAYCAAKHGVVGLTKVAAMENADAGITVNAICPGWVETDLVKPQIQAIADQQSLGYEQARAELVGQKQALREMTQPAMLGALAVFLCSDDAATMTGTALPVDGAWTAQ</sequence>
<dbReference type="GO" id="GO:0032787">
    <property type="term" value="P:monocarboxylic acid metabolic process"/>
    <property type="evidence" value="ECO:0007669"/>
    <property type="project" value="UniProtKB-ARBA"/>
</dbReference>
<dbReference type="SUPFAM" id="SSF51735">
    <property type="entry name" value="NAD(P)-binding Rossmann-fold domains"/>
    <property type="match status" value="1"/>
</dbReference>
<dbReference type="Pfam" id="PF00106">
    <property type="entry name" value="adh_short"/>
    <property type="match status" value="1"/>
</dbReference>
<keyword evidence="3" id="KW-0560">Oxidoreductase</keyword>
<protein>
    <submittedName>
        <fullName evidence="3">3-hydroxybutyrate dehydrogenase</fullName>
        <ecNumber evidence="3">1.1.1.30</ecNumber>
    </submittedName>
</protein>
<dbReference type="PANTHER" id="PTHR42879:SF2">
    <property type="entry name" value="3-OXOACYL-[ACYL-CARRIER-PROTEIN] REDUCTASE FABG"/>
    <property type="match status" value="1"/>
</dbReference>
<dbReference type="EMBL" id="JACHHT010000002">
    <property type="protein sequence ID" value="MBB6522482.1"/>
    <property type="molecule type" value="Genomic_DNA"/>
</dbReference>
<dbReference type="InterPro" id="IPR020904">
    <property type="entry name" value="Sc_DH/Rdtase_CS"/>
</dbReference>
<dbReference type="RefSeq" id="WP_166845807.1">
    <property type="nucleotide sequence ID" value="NZ_JAAONY010000002.1"/>
</dbReference>
<dbReference type="InterPro" id="IPR050259">
    <property type="entry name" value="SDR"/>
</dbReference>
<dbReference type="Proteomes" id="UP000528457">
    <property type="component" value="Unassembled WGS sequence"/>
</dbReference>
<name>A0A7X0MYV9_9GAMM</name>
<dbReference type="FunFam" id="3.40.50.720:FF:000084">
    <property type="entry name" value="Short-chain dehydrogenase reductase"/>
    <property type="match status" value="1"/>
</dbReference>
<dbReference type="PRINTS" id="PR00081">
    <property type="entry name" value="GDHRDH"/>
</dbReference>
<proteinExistence type="inferred from homology"/>
<evidence type="ECO:0000313" key="3">
    <source>
        <dbReference type="EMBL" id="MBB6522482.1"/>
    </source>
</evidence>
<dbReference type="AlphaFoldDB" id="A0A7X0MYV9"/>
<comment type="similarity">
    <text evidence="1 2">Belongs to the short-chain dehydrogenases/reductases (SDR) family.</text>
</comment>